<keyword evidence="11" id="KW-1185">Reference proteome</keyword>
<reference evidence="10 11" key="1">
    <citation type="submission" date="2022-10" db="EMBL/GenBank/DDBJ databases">
        <title>The complete genomes of actinobacterial strains from the NBC collection.</title>
        <authorList>
            <person name="Joergensen T.S."/>
            <person name="Alvarez Arevalo M."/>
            <person name="Sterndorff E.B."/>
            <person name="Faurdal D."/>
            <person name="Vuksanovic O."/>
            <person name="Mourched A.-S."/>
            <person name="Charusanti P."/>
            <person name="Shaw S."/>
            <person name="Blin K."/>
            <person name="Weber T."/>
        </authorList>
    </citation>
    <scope>NUCLEOTIDE SEQUENCE [LARGE SCALE GENOMIC DNA]</scope>
    <source>
        <strain evidence="10 11">NBC 01752</strain>
    </source>
</reference>
<dbReference type="PANTHER" id="PTHR43289:SF34">
    <property type="entry name" value="SERINE_THREONINE-PROTEIN KINASE YBDM-RELATED"/>
    <property type="match status" value="1"/>
</dbReference>
<dbReference type="PANTHER" id="PTHR43289">
    <property type="entry name" value="MITOGEN-ACTIVATED PROTEIN KINASE KINASE KINASE 20-RELATED"/>
    <property type="match status" value="1"/>
</dbReference>
<name>A0ABZ1HRE0_STRPH</name>
<dbReference type="InterPro" id="IPR011009">
    <property type="entry name" value="Kinase-like_dom_sf"/>
</dbReference>
<protein>
    <submittedName>
        <fullName evidence="10">Bifunctional serine/threonine-protein kinase/ABC transporter substrate-binding protein</fullName>
    </submittedName>
</protein>
<gene>
    <name evidence="10" type="ORF">OHB35_52330</name>
</gene>
<evidence type="ECO:0000256" key="8">
    <source>
        <dbReference type="SAM" id="MobiDB-lite"/>
    </source>
</evidence>
<evidence type="ECO:0000256" key="5">
    <source>
        <dbReference type="ARBA" id="ARBA00022777"/>
    </source>
</evidence>
<dbReference type="RefSeq" id="WP_326762693.1">
    <property type="nucleotide sequence ID" value="NZ_CP109135.1"/>
</dbReference>
<evidence type="ECO:0000256" key="4">
    <source>
        <dbReference type="ARBA" id="ARBA00022741"/>
    </source>
</evidence>
<dbReference type="SUPFAM" id="SSF53822">
    <property type="entry name" value="Periplasmic binding protein-like I"/>
    <property type="match status" value="1"/>
</dbReference>
<dbReference type="InterPro" id="IPR028081">
    <property type="entry name" value="Leu-bd"/>
</dbReference>
<keyword evidence="6 7" id="KW-0067">ATP-binding</keyword>
<dbReference type="PROSITE" id="PS50011">
    <property type="entry name" value="PROTEIN_KINASE_DOM"/>
    <property type="match status" value="1"/>
</dbReference>
<evidence type="ECO:0000259" key="9">
    <source>
        <dbReference type="PROSITE" id="PS50011"/>
    </source>
</evidence>
<evidence type="ECO:0000313" key="11">
    <source>
        <dbReference type="Proteomes" id="UP001340816"/>
    </source>
</evidence>
<dbReference type="InterPro" id="IPR008271">
    <property type="entry name" value="Ser/Thr_kinase_AS"/>
</dbReference>
<dbReference type="Pfam" id="PF00069">
    <property type="entry name" value="Pkinase"/>
    <property type="match status" value="1"/>
</dbReference>
<keyword evidence="2" id="KW-0808">Transferase</keyword>
<organism evidence="10 11">
    <name type="scientific">Streptomyces phaeochromogenes</name>
    <dbReference type="NCBI Taxonomy" id="1923"/>
    <lineage>
        <taxon>Bacteria</taxon>
        <taxon>Bacillati</taxon>
        <taxon>Actinomycetota</taxon>
        <taxon>Actinomycetes</taxon>
        <taxon>Kitasatosporales</taxon>
        <taxon>Streptomycetaceae</taxon>
        <taxon>Streptomyces</taxon>
        <taxon>Streptomyces phaeochromogenes group</taxon>
    </lineage>
</organism>
<feature type="region of interest" description="Disordered" evidence="8">
    <location>
        <begin position="274"/>
        <end position="297"/>
    </location>
</feature>
<dbReference type="InterPro" id="IPR028082">
    <property type="entry name" value="Peripla_BP_I"/>
</dbReference>
<evidence type="ECO:0000256" key="6">
    <source>
        <dbReference type="ARBA" id="ARBA00022840"/>
    </source>
</evidence>
<dbReference type="GO" id="GO:0016301">
    <property type="term" value="F:kinase activity"/>
    <property type="evidence" value="ECO:0007669"/>
    <property type="project" value="UniProtKB-KW"/>
</dbReference>
<feature type="region of interest" description="Disordered" evidence="8">
    <location>
        <begin position="530"/>
        <end position="555"/>
    </location>
</feature>
<comment type="similarity">
    <text evidence="1">Belongs to the leucine-binding protein family.</text>
</comment>
<dbReference type="PROSITE" id="PS00108">
    <property type="entry name" value="PROTEIN_KINASE_ST"/>
    <property type="match status" value="1"/>
</dbReference>
<dbReference type="InterPro" id="IPR000719">
    <property type="entry name" value="Prot_kinase_dom"/>
</dbReference>
<evidence type="ECO:0000313" key="10">
    <source>
        <dbReference type="EMBL" id="WSD21150.1"/>
    </source>
</evidence>
<dbReference type="PROSITE" id="PS00107">
    <property type="entry name" value="PROTEIN_KINASE_ATP"/>
    <property type="match status" value="1"/>
</dbReference>
<dbReference type="Gene3D" id="3.40.50.2300">
    <property type="match status" value="2"/>
</dbReference>
<dbReference type="InterPro" id="IPR017441">
    <property type="entry name" value="Protein_kinase_ATP_BS"/>
</dbReference>
<proteinExistence type="inferred from homology"/>
<keyword evidence="4 7" id="KW-0547">Nucleotide-binding</keyword>
<dbReference type="CDD" id="cd14014">
    <property type="entry name" value="STKc_PknB_like"/>
    <property type="match status" value="1"/>
</dbReference>
<feature type="binding site" evidence="7">
    <location>
        <position position="43"/>
    </location>
    <ligand>
        <name>ATP</name>
        <dbReference type="ChEBI" id="CHEBI:30616"/>
    </ligand>
</feature>
<evidence type="ECO:0000256" key="1">
    <source>
        <dbReference type="ARBA" id="ARBA00010062"/>
    </source>
</evidence>
<dbReference type="SMART" id="SM00220">
    <property type="entry name" value="S_TKc"/>
    <property type="match status" value="1"/>
</dbReference>
<dbReference type="Proteomes" id="UP001340816">
    <property type="component" value="Chromosome"/>
</dbReference>
<dbReference type="Gene3D" id="3.30.200.20">
    <property type="entry name" value="Phosphorylase Kinase, domain 1"/>
    <property type="match status" value="1"/>
</dbReference>
<evidence type="ECO:0000256" key="2">
    <source>
        <dbReference type="ARBA" id="ARBA00022679"/>
    </source>
</evidence>
<dbReference type="Pfam" id="PF13458">
    <property type="entry name" value="Peripla_BP_6"/>
    <property type="match status" value="1"/>
</dbReference>
<feature type="domain" description="Protein kinase" evidence="9">
    <location>
        <begin position="15"/>
        <end position="274"/>
    </location>
</feature>
<accession>A0ABZ1HRE0</accession>
<sequence>MRALHAQDPGELGGHRLLARLGAGGMGMVYLARTADGTLVALKVIRAEYAADPAFRERFRREARLARGFTCRWLVPVTAADAEAREPWLATAFVPGPSLAEAVDGHGPLPPAVVTALGARLAEALTEVHGAGLVHRDVKPGNVLLALDGPRLIDFGIAQSPGVTALTEPGAIVGTPGYLAPEQARTGGEAAPASDMFALGCVLAYALTGQRPFGLGDPAAVLYRTVHEEPDVPGLDRLPLPLRTAITGCLAKDPVGRPTAAELARSLRDVDQMATGPDQQAVPHQQTTPAEEFTSAPSADWLPSAVLRLVADRSARALDPPPRQSGPTALLEPTVVGEGRAPSRRRIFAIGGSAVAVLAASGTAILLTNRQETTQGGAAQNLPAHVIGFQAALTGNQKEVGLAQERGARLAVAAHNARKNTRFRLALTSYDDRGEAGRAKEGARKLLTERSLCAVIGPTTVAAARAAIPLYAKASTPVLLVSADYDALGLSSATERTLCVTTAPSRYRTLPVLAYLTWVRKVERTSVVQDQAAPDMAETARGLRETPPSEGTATVHPVASGTDDFGPAVAAALATQPEAIVYAGTSPTRAAACARALATAGFTGPRVTFESVRRPAFLEAAGEAAEGWVFEAPYSEPQSSDSKAAHAFTSAYRDRYGAPPARWTAEAYDAVGLIAASLDAHGGGAGITPGQVAERLFKLSYDGVAKPIRFNQDITHGLRPENTSFLYQVKDGKYRFLGRYDQVS</sequence>
<dbReference type="EMBL" id="CP109135">
    <property type="protein sequence ID" value="WSD21150.1"/>
    <property type="molecule type" value="Genomic_DNA"/>
</dbReference>
<dbReference type="Gene3D" id="1.10.510.10">
    <property type="entry name" value="Transferase(Phosphotransferase) domain 1"/>
    <property type="match status" value="1"/>
</dbReference>
<evidence type="ECO:0000256" key="7">
    <source>
        <dbReference type="PROSITE-ProRule" id="PRU10141"/>
    </source>
</evidence>
<dbReference type="SUPFAM" id="SSF56112">
    <property type="entry name" value="Protein kinase-like (PK-like)"/>
    <property type="match status" value="1"/>
</dbReference>
<keyword evidence="5 10" id="KW-0418">Kinase</keyword>
<evidence type="ECO:0000256" key="3">
    <source>
        <dbReference type="ARBA" id="ARBA00022729"/>
    </source>
</evidence>
<keyword evidence="3" id="KW-0732">Signal</keyword>